<evidence type="ECO:0000313" key="3">
    <source>
        <dbReference type="EMBL" id="QDV54783.1"/>
    </source>
</evidence>
<protein>
    <submittedName>
        <fullName evidence="3">VanZ like family protein</fullName>
    </submittedName>
</protein>
<proteinExistence type="predicted"/>
<dbReference type="Proteomes" id="UP000316770">
    <property type="component" value="Chromosome"/>
</dbReference>
<feature type="transmembrane region" description="Helical" evidence="1">
    <location>
        <begin position="74"/>
        <end position="93"/>
    </location>
</feature>
<dbReference type="Pfam" id="PF04892">
    <property type="entry name" value="VanZ"/>
    <property type="match status" value="1"/>
</dbReference>
<evidence type="ECO:0000256" key="1">
    <source>
        <dbReference type="SAM" id="Phobius"/>
    </source>
</evidence>
<feature type="transmembrane region" description="Helical" evidence="1">
    <location>
        <begin position="48"/>
        <end position="68"/>
    </location>
</feature>
<organism evidence="3 4">
    <name type="scientific">Rosistilla oblonga</name>
    <dbReference type="NCBI Taxonomy" id="2527990"/>
    <lineage>
        <taxon>Bacteria</taxon>
        <taxon>Pseudomonadati</taxon>
        <taxon>Planctomycetota</taxon>
        <taxon>Planctomycetia</taxon>
        <taxon>Pirellulales</taxon>
        <taxon>Pirellulaceae</taxon>
        <taxon>Rosistilla</taxon>
    </lineage>
</organism>
<keyword evidence="1" id="KW-1133">Transmembrane helix</keyword>
<accession>A0A518INW1</accession>
<reference evidence="3 4" key="1">
    <citation type="submission" date="2019-02" db="EMBL/GenBank/DDBJ databases">
        <title>Deep-cultivation of Planctomycetes and their phenomic and genomic characterization uncovers novel biology.</title>
        <authorList>
            <person name="Wiegand S."/>
            <person name="Jogler M."/>
            <person name="Boedeker C."/>
            <person name="Pinto D."/>
            <person name="Vollmers J."/>
            <person name="Rivas-Marin E."/>
            <person name="Kohn T."/>
            <person name="Peeters S.H."/>
            <person name="Heuer A."/>
            <person name="Rast P."/>
            <person name="Oberbeckmann S."/>
            <person name="Bunk B."/>
            <person name="Jeske O."/>
            <person name="Meyerdierks A."/>
            <person name="Storesund J.E."/>
            <person name="Kallscheuer N."/>
            <person name="Luecker S."/>
            <person name="Lage O.M."/>
            <person name="Pohl T."/>
            <person name="Merkel B.J."/>
            <person name="Hornburger P."/>
            <person name="Mueller R.-W."/>
            <person name="Bruemmer F."/>
            <person name="Labrenz M."/>
            <person name="Spormann A.M."/>
            <person name="Op den Camp H."/>
            <person name="Overmann J."/>
            <person name="Amann R."/>
            <person name="Jetten M.S.M."/>
            <person name="Mascher T."/>
            <person name="Medema M.H."/>
            <person name="Devos D.P."/>
            <person name="Kaster A.-K."/>
            <person name="Ovreas L."/>
            <person name="Rohde M."/>
            <person name="Galperin M.Y."/>
            <person name="Jogler C."/>
        </authorList>
    </citation>
    <scope>NUCLEOTIDE SEQUENCE [LARGE SCALE GENOMIC DNA]</scope>
    <source>
        <strain evidence="3 4">Mal33</strain>
    </source>
</reference>
<feature type="domain" description="VanZ-like" evidence="2">
    <location>
        <begin position="42"/>
        <end position="118"/>
    </location>
</feature>
<name>A0A518INW1_9BACT</name>
<dbReference type="AlphaFoldDB" id="A0A518INW1"/>
<dbReference type="InterPro" id="IPR006976">
    <property type="entry name" value="VanZ-like"/>
</dbReference>
<dbReference type="RefSeq" id="WP_145117969.1">
    <property type="nucleotide sequence ID" value="NZ_CP036292.1"/>
</dbReference>
<feature type="transmembrane region" description="Helical" evidence="1">
    <location>
        <begin position="18"/>
        <end position="36"/>
    </location>
</feature>
<keyword evidence="1" id="KW-0472">Membrane</keyword>
<feature type="transmembrane region" description="Helical" evidence="1">
    <location>
        <begin position="105"/>
        <end position="125"/>
    </location>
</feature>
<evidence type="ECO:0000259" key="2">
    <source>
        <dbReference type="Pfam" id="PF04892"/>
    </source>
</evidence>
<keyword evidence="4" id="KW-1185">Reference proteome</keyword>
<evidence type="ECO:0000313" key="4">
    <source>
        <dbReference type="Proteomes" id="UP000316770"/>
    </source>
</evidence>
<dbReference type="EMBL" id="CP036318">
    <property type="protein sequence ID" value="QDV54783.1"/>
    <property type="molecule type" value="Genomic_DNA"/>
</dbReference>
<dbReference type="OrthoDB" id="288647at2"/>
<gene>
    <name evidence="3" type="ORF">Mal33_07480</name>
</gene>
<dbReference type="NCBIfam" id="NF037970">
    <property type="entry name" value="vanZ_1"/>
    <property type="match status" value="1"/>
</dbReference>
<keyword evidence="1" id="KW-0812">Transmembrane</keyword>
<sequence length="131" mass="14265">MNAGPADQRGPGISRWKLVGACCALGAFFVPLPAGSQRLDQLYNFSHLLVFGGLAFMMMQVFVGWGFWRRVAFTLSSVLALGVAIELIQPFFGRRASLHDVINDLIGGVVGISIAAAFRWATLMYRPSDQS</sequence>